<dbReference type="AlphaFoldDB" id="A0A2T1GID6"/>
<organism evidence="2 3">
    <name type="scientific">Chamaesiphon polymorphus CCALA 037</name>
    <dbReference type="NCBI Taxonomy" id="2107692"/>
    <lineage>
        <taxon>Bacteria</taxon>
        <taxon>Bacillati</taxon>
        <taxon>Cyanobacteriota</taxon>
        <taxon>Cyanophyceae</taxon>
        <taxon>Gomontiellales</taxon>
        <taxon>Chamaesiphonaceae</taxon>
        <taxon>Chamaesiphon</taxon>
    </lineage>
</organism>
<evidence type="ECO:0000256" key="1">
    <source>
        <dbReference type="SAM" id="SignalP"/>
    </source>
</evidence>
<sequence>MNRKLLAIATATIASLNLLSANLVQAAPQRIDIVDRESNDAANTPQKIGVLHFDRVYMIKGNLRNNQDRTDNYSFNIGRKAQYIATLVIPNQQNAEMRLYRNDTPIATAKSGVAIDRVLDAGDYRLEVIAPAAVAPFEYVIPLVTPVPPPLRLTIENAKALSKFDDRAISLGTDRADFRIKPTIDGRAMDSKKIAEDDTPAFNHTVTYQPNANQLTIPIILRLSEEDPGSDETAAISPDPNQKDLQLQYAVRTGEVFGPNGLRGRLGETLTVAGTNGKKASITFRID</sequence>
<comment type="caution">
    <text evidence="2">The sequence shown here is derived from an EMBL/GenBank/DDBJ whole genome shotgun (WGS) entry which is preliminary data.</text>
</comment>
<keyword evidence="3" id="KW-1185">Reference proteome</keyword>
<dbReference type="Proteomes" id="UP000238937">
    <property type="component" value="Unassembled WGS sequence"/>
</dbReference>
<feature type="signal peptide" evidence="1">
    <location>
        <begin position="1"/>
        <end position="26"/>
    </location>
</feature>
<accession>A0A2T1GID6</accession>
<keyword evidence="1" id="KW-0732">Signal</keyword>
<protein>
    <recommendedName>
        <fullName evidence="4">DUF2808 domain-containing protein</fullName>
    </recommendedName>
</protein>
<feature type="chain" id="PRO_5015674645" description="DUF2808 domain-containing protein" evidence="1">
    <location>
        <begin position="27"/>
        <end position="287"/>
    </location>
</feature>
<dbReference type="RefSeq" id="WP_106302851.1">
    <property type="nucleotide sequence ID" value="NZ_PVWO01000078.1"/>
</dbReference>
<name>A0A2T1GID6_9CYAN</name>
<reference evidence="2 3" key="1">
    <citation type="submission" date="2018-03" db="EMBL/GenBank/DDBJ databases">
        <title>The ancient ancestry and fast evolution of plastids.</title>
        <authorList>
            <person name="Moore K.R."/>
            <person name="Magnabosco C."/>
            <person name="Momper L."/>
            <person name="Gold D.A."/>
            <person name="Bosak T."/>
            <person name="Fournier G.P."/>
        </authorList>
    </citation>
    <scope>NUCLEOTIDE SEQUENCE [LARGE SCALE GENOMIC DNA]</scope>
    <source>
        <strain evidence="2 3">CCALA 037</strain>
    </source>
</reference>
<gene>
    <name evidence="2" type="ORF">C7B77_08575</name>
</gene>
<proteinExistence type="predicted"/>
<evidence type="ECO:0008006" key="4">
    <source>
        <dbReference type="Google" id="ProtNLM"/>
    </source>
</evidence>
<dbReference type="EMBL" id="PVWO01000078">
    <property type="protein sequence ID" value="PSB57405.1"/>
    <property type="molecule type" value="Genomic_DNA"/>
</dbReference>
<evidence type="ECO:0000313" key="3">
    <source>
        <dbReference type="Proteomes" id="UP000238937"/>
    </source>
</evidence>
<evidence type="ECO:0000313" key="2">
    <source>
        <dbReference type="EMBL" id="PSB57405.1"/>
    </source>
</evidence>